<keyword evidence="5 6" id="KW-0472">Membrane</keyword>
<dbReference type="Proteomes" id="UP000318053">
    <property type="component" value="Unassembled WGS sequence"/>
</dbReference>
<feature type="transmembrane region" description="Helical" evidence="6">
    <location>
        <begin position="12"/>
        <end position="30"/>
    </location>
</feature>
<evidence type="ECO:0000313" key="9">
    <source>
        <dbReference type="Proteomes" id="UP000318053"/>
    </source>
</evidence>
<keyword evidence="9" id="KW-1185">Reference proteome</keyword>
<keyword evidence="3 6" id="KW-0812">Transmembrane</keyword>
<comment type="caution">
    <text evidence="8">The sequence shown here is derived from an EMBL/GenBank/DDBJ whole genome shotgun (WGS) entry which is preliminary data.</text>
</comment>
<reference evidence="8 9" key="1">
    <citation type="submission" date="2019-02" db="EMBL/GenBank/DDBJ databases">
        <title>Deep-cultivation of Planctomycetes and their phenomic and genomic characterization uncovers novel biology.</title>
        <authorList>
            <person name="Wiegand S."/>
            <person name="Jogler M."/>
            <person name="Boedeker C."/>
            <person name="Pinto D."/>
            <person name="Vollmers J."/>
            <person name="Rivas-Marin E."/>
            <person name="Kohn T."/>
            <person name="Peeters S.H."/>
            <person name="Heuer A."/>
            <person name="Rast P."/>
            <person name="Oberbeckmann S."/>
            <person name="Bunk B."/>
            <person name="Jeske O."/>
            <person name="Meyerdierks A."/>
            <person name="Storesund J.E."/>
            <person name="Kallscheuer N."/>
            <person name="Luecker S."/>
            <person name="Lage O.M."/>
            <person name="Pohl T."/>
            <person name="Merkel B.J."/>
            <person name="Hornburger P."/>
            <person name="Mueller R.-W."/>
            <person name="Bruemmer F."/>
            <person name="Labrenz M."/>
            <person name="Spormann A.M."/>
            <person name="Op Den Camp H."/>
            <person name="Overmann J."/>
            <person name="Amann R."/>
            <person name="Jetten M.S.M."/>
            <person name="Mascher T."/>
            <person name="Medema M.H."/>
            <person name="Devos D.P."/>
            <person name="Kaster A.-K."/>
            <person name="Ovreas L."/>
            <person name="Rohde M."/>
            <person name="Galperin M.Y."/>
            <person name="Jogler C."/>
        </authorList>
    </citation>
    <scope>NUCLEOTIDE SEQUENCE [LARGE SCALE GENOMIC DNA]</scope>
    <source>
        <strain evidence="8 9">CA85</strain>
    </source>
</reference>
<dbReference type="PANTHER" id="PTHR42709:SF6">
    <property type="entry name" value="UNDECAPRENYL PHOSPHATE TRANSPORTER A"/>
    <property type="match status" value="1"/>
</dbReference>
<organism evidence="8 9">
    <name type="scientific">Allorhodopirellula solitaria</name>
    <dbReference type="NCBI Taxonomy" id="2527987"/>
    <lineage>
        <taxon>Bacteria</taxon>
        <taxon>Pseudomonadati</taxon>
        <taxon>Planctomycetota</taxon>
        <taxon>Planctomycetia</taxon>
        <taxon>Pirellulales</taxon>
        <taxon>Pirellulaceae</taxon>
        <taxon>Allorhodopirellula</taxon>
    </lineage>
</organism>
<evidence type="ECO:0000256" key="4">
    <source>
        <dbReference type="ARBA" id="ARBA00022989"/>
    </source>
</evidence>
<keyword evidence="4 6" id="KW-1133">Transmembrane helix</keyword>
<evidence type="ECO:0000313" key="8">
    <source>
        <dbReference type="EMBL" id="TWT64893.1"/>
    </source>
</evidence>
<sequence>MHSMISEFLEHYGALGVAALMLLENIFPPIPSELVMPWAGYSVSQSEMSFAAVVTAGSCGSFIGAMLWYFLARWIGKDRLARWIEGHGVWLTITPQDLDRVEDWFDAWGTVAVFVCRMIPGLRTLISVPAGFAQMPIGRFTVMTALGTVIWTALLAGLGWWLGDNYSQLAGPLGWISTAVVAAMFAWWVYRLVQHRSRSANEA</sequence>
<dbReference type="Pfam" id="PF09335">
    <property type="entry name" value="VTT_dom"/>
    <property type="match status" value="1"/>
</dbReference>
<evidence type="ECO:0000256" key="6">
    <source>
        <dbReference type="SAM" id="Phobius"/>
    </source>
</evidence>
<feature type="transmembrane region" description="Helical" evidence="6">
    <location>
        <begin position="50"/>
        <end position="72"/>
    </location>
</feature>
<dbReference type="PANTHER" id="PTHR42709">
    <property type="entry name" value="ALKALINE PHOSPHATASE LIKE PROTEIN"/>
    <property type="match status" value="1"/>
</dbReference>
<gene>
    <name evidence="8" type="primary">yghB</name>
    <name evidence="8" type="ORF">CA85_36780</name>
</gene>
<dbReference type="RefSeq" id="WP_246112897.1">
    <property type="nucleotide sequence ID" value="NZ_SJPK01000009.1"/>
</dbReference>
<keyword evidence="2" id="KW-1003">Cell membrane</keyword>
<accession>A0A5C5XRB0</accession>
<dbReference type="GO" id="GO:0005886">
    <property type="term" value="C:plasma membrane"/>
    <property type="evidence" value="ECO:0007669"/>
    <property type="project" value="UniProtKB-SubCell"/>
</dbReference>
<protein>
    <submittedName>
        <fullName evidence="8">Inner membrane protein YghB</fullName>
    </submittedName>
</protein>
<evidence type="ECO:0000256" key="5">
    <source>
        <dbReference type="ARBA" id="ARBA00023136"/>
    </source>
</evidence>
<dbReference type="EMBL" id="SJPK01000009">
    <property type="protein sequence ID" value="TWT64893.1"/>
    <property type="molecule type" value="Genomic_DNA"/>
</dbReference>
<name>A0A5C5XRB0_9BACT</name>
<evidence type="ECO:0000256" key="1">
    <source>
        <dbReference type="ARBA" id="ARBA00004651"/>
    </source>
</evidence>
<feature type="transmembrane region" description="Helical" evidence="6">
    <location>
        <begin position="140"/>
        <end position="163"/>
    </location>
</feature>
<evidence type="ECO:0000256" key="3">
    <source>
        <dbReference type="ARBA" id="ARBA00022692"/>
    </source>
</evidence>
<feature type="transmembrane region" description="Helical" evidence="6">
    <location>
        <begin position="169"/>
        <end position="190"/>
    </location>
</feature>
<comment type="subcellular location">
    <subcellularLocation>
        <location evidence="1">Cell membrane</location>
        <topology evidence="1">Multi-pass membrane protein</topology>
    </subcellularLocation>
</comment>
<dbReference type="InterPro" id="IPR051311">
    <property type="entry name" value="DedA_domain"/>
</dbReference>
<evidence type="ECO:0000259" key="7">
    <source>
        <dbReference type="Pfam" id="PF09335"/>
    </source>
</evidence>
<dbReference type="AlphaFoldDB" id="A0A5C5XRB0"/>
<evidence type="ECO:0000256" key="2">
    <source>
        <dbReference type="ARBA" id="ARBA00022475"/>
    </source>
</evidence>
<feature type="domain" description="VTT" evidence="7">
    <location>
        <begin position="30"/>
        <end position="159"/>
    </location>
</feature>
<proteinExistence type="predicted"/>
<dbReference type="InterPro" id="IPR032816">
    <property type="entry name" value="VTT_dom"/>
</dbReference>